<dbReference type="KEGG" id="egd:GS424_000275"/>
<dbReference type="EMBL" id="CP063310">
    <property type="protein sequence ID" value="QOS68351.1"/>
    <property type="molecule type" value="Genomic_DNA"/>
</dbReference>
<evidence type="ECO:0000313" key="2">
    <source>
        <dbReference type="Proteomes" id="UP000478463"/>
    </source>
</evidence>
<dbReference type="AlphaFoldDB" id="A0A6L7IQN0"/>
<dbReference type="RefSeq" id="WP_160940787.1">
    <property type="nucleotide sequence ID" value="NZ_CP063310.1"/>
</dbReference>
<accession>A0A6L7IQN0</accession>
<sequence>MGKKSTAATVELRTTRVAELLIEGRSRAQICEYALKMRWGVSVGQVDRYIAAARERIKAGCSKDTEAKCALAEARLEALYGKAVEVGDFRLALNVVKEQRALQGLNEASGVAAPDRNARQFYAVLAAYGEALRANLTPGQLGAVVRDANEYAVIGQSLEPDWEPPADCMAQCVEDIKKLGRTRTREELQEAGIIEEDGLELPS</sequence>
<reference evidence="1 2" key="1">
    <citation type="submission" date="2020-10" db="EMBL/GenBank/DDBJ databases">
        <title>Eggerthella sp. nov., isolated from human feces.</title>
        <authorList>
            <person name="Yajun G."/>
        </authorList>
    </citation>
    <scope>NUCLEOTIDE SEQUENCE [LARGE SCALE GENOMIC DNA]</scope>
    <source>
        <strain evidence="1 2">HF-1101</strain>
    </source>
</reference>
<organism evidence="1 2">
    <name type="scientific">Eggerthella guodeyinii</name>
    <dbReference type="NCBI Taxonomy" id="2690837"/>
    <lineage>
        <taxon>Bacteria</taxon>
        <taxon>Bacillati</taxon>
        <taxon>Actinomycetota</taxon>
        <taxon>Coriobacteriia</taxon>
        <taxon>Eggerthellales</taxon>
        <taxon>Eggerthellaceae</taxon>
        <taxon>Eggerthella</taxon>
    </lineage>
</organism>
<evidence type="ECO:0000313" key="1">
    <source>
        <dbReference type="EMBL" id="QOS68351.1"/>
    </source>
</evidence>
<proteinExistence type="predicted"/>
<protein>
    <submittedName>
        <fullName evidence="1">Uncharacterized protein</fullName>
    </submittedName>
</protein>
<name>A0A6L7IQN0_9ACTN</name>
<dbReference type="Proteomes" id="UP000478463">
    <property type="component" value="Chromosome"/>
</dbReference>
<gene>
    <name evidence="1" type="ORF">GS424_000275</name>
</gene>